<protein>
    <submittedName>
        <fullName evidence="2">GG17218</fullName>
    </submittedName>
</protein>
<dbReference type="AlphaFoldDB" id="B3NZE1"/>
<reference evidence="2 3" key="2">
    <citation type="journal article" date="2008" name="Bioinformatics">
        <title>Assembly reconciliation.</title>
        <authorList>
            <person name="Zimin A.V."/>
            <person name="Smith D.R."/>
            <person name="Sutton G."/>
            <person name="Yorke J.A."/>
        </authorList>
    </citation>
    <scope>NUCLEOTIDE SEQUENCE [LARGE SCALE GENOMIC DNA]</scope>
    <source>
        <strain evidence="2 3">TSC#14021-0224.01</strain>
    </source>
</reference>
<evidence type="ECO:0000313" key="3">
    <source>
        <dbReference type="Proteomes" id="UP000008711"/>
    </source>
</evidence>
<reference evidence="2 3" key="1">
    <citation type="journal article" date="2007" name="Nature">
        <title>Evolution of genes and genomes on the Drosophila phylogeny.</title>
        <authorList>
            <consortium name="Drosophila 12 Genomes Consortium"/>
            <person name="Clark A.G."/>
            <person name="Eisen M.B."/>
            <person name="Smith D.R."/>
            <person name="Bergman C.M."/>
            <person name="Oliver B."/>
            <person name="Markow T.A."/>
            <person name="Kaufman T.C."/>
            <person name="Kellis M."/>
            <person name="Gelbart W."/>
            <person name="Iyer V.N."/>
            <person name="Pollard D.A."/>
            <person name="Sackton T.B."/>
            <person name="Larracuente A.M."/>
            <person name="Singh N.D."/>
            <person name="Abad J.P."/>
            <person name="Abt D.N."/>
            <person name="Adryan B."/>
            <person name="Aguade M."/>
            <person name="Akashi H."/>
            <person name="Anderson W.W."/>
            <person name="Aquadro C.F."/>
            <person name="Ardell D.H."/>
            <person name="Arguello R."/>
            <person name="Artieri C.G."/>
            <person name="Barbash D.A."/>
            <person name="Barker D."/>
            <person name="Barsanti P."/>
            <person name="Batterham P."/>
            <person name="Batzoglou S."/>
            <person name="Begun D."/>
            <person name="Bhutkar A."/>
            <person name="Blanco E."/>
            <person name="Bosak S.A."/>
            <person name="Bradley R.K."/>
            <person name="Brand A.D."/>
            <person name="Brent M.R."/>
            <person name="Brooks A.N."/>
            <person name="Brown R.H."/>
            <person name="Butlin R.K."/>
            <person name="Caggese C."/>
            <person name="Calvi B.R."/>
            <person name="Bernardo de Carvalho A."/>
            <person name="Caspi A."/>
            <person name="Castrezana S."/>
            <person name="Celniker S.E."/>
            <person name="Chang J.L."/>
            <person name="Chapple C."/>
            <person name="Chatterji S."/>
            <person name="Chinwalla A."/>
            <person name="Civetta A."/>
            <person name="Clifton S.W."/>
            <person name="Comeron J.M."/>
            <person name="Costello J.C."/>
            <person name="Coyne J.A."/>
            <person name="Daub J."/>
            <person name="David R.G."/>
            <person name="Delcher A.L."/>
            <person name="Delehaunty K."/>
            <person name="Do C.B."/>
            <person name="Ebling H."/>
            <person name="Edwards K."/>
            <person name="Eickbush T."/>
            <person name="Evans J.D."/>
            <person name="Filipski A."/>
            <person name="Findeiss S."/>
            <person name="Freyhult E."/>
            <person name="Fulton L."/>
            <person name="Fulton R."/>
            <person name="Garcia A.C."/>
            <person name="Gardiner A."/>
            <person name="Garfield D.A."/>
            <person name="Garvin B.E."/>
            <person name="Gibson G."/>
            <person name="Gilbert D."/>
            <person name="Gnerre S."/>
            <person name="Godfrey J."/>
            <person name="Good R."/>
            <person name="Gotea V."/>
            <person name="Gravely B."/>
            <person name="Greenberg A.J."/>
            <person name="Griffiths-Jones S."/>
            <person name="Gross S."/>
            <person name="Guigo R."/>
            <person name="Gustafson E.A."/>
            <person name="Haerty W."/>
            <person name="Hahn M.W."/>
            <person name="Halligan D.L."/>
            <person name="Halpern A.L."/>
            <person name="Halter G.M."/>
            <person name="Han M.V."/>
            <person name="Heger A."/>
            <person name="Hillier L."/>
            <person name="Hinrichs A.S."/>
            <person name="Holmes I."/>
            <person name="Hoskins R.A."/>
            <person name="Hubisz M.J."/>
            <person name="Hultmark D."/>
            <person name="Huntley M.A."/>
            <person name="Jaffe D.B."/>
            <person name="Jagadeeshan S."/>
            <person name="Jeck W.R."/>
            <person name="Johnson J."/>
            <person name="Jones C.D."/>
            <person name="Jordan W.C."/>
            <person name="Karpen G.H."/>
            <person name="Kataoka E."/>
            <person name="Keightley P.D."/>
            <person name="Kheradpour P."/>
            <person name="Kirkness E.F."/>
            <person name="Koerich L.B."/>
            <person name="Kristiansen K."/>
            <person name="Kudrna D."/>
            <person name="Kulathinal R.J."/>
            <person name="Kumar S."/>
            <person name="Kwok R."/>
            <person name="Lander E."/>
            <person name="Langley C.H."/>
            <person name="Lapoint R."/>
            <person name="Lazzaro B.P."/>
            <person name="Lee S.J."/>
            <person name="Levesque L."/>
            <person name="Li R."/>
            <person name="Lin C.F."/>
            <person name="Lin M.F."/>
            <person name="Lindblad-Toh K."/>
            <person name="Llopart A."/>
            <person name="Long M."/>
            <person name="Low L."/>
            <person name="Lozovsky E."/>
            <person name="Lu J."/>
            <person name="Luo M."/>
            <person name="Machado C.A."/>
            <person name="Makalowski W."/>
            <person name="Marzo M."/>
            <person name="Matsuda M."/>
            <person name="Matzkin L."/>
            <person name="McAllister B."/>
            <person name="McBride C.S."/>
            <person name="McKernan B."/>
            <person name="McKernan K."/>
            <person name="Mendez-Lago M."/>
            <person name="Minx P."/>
            <person name="Mollenhauer M.U."/>
            <person name="Montooth K."/>
            <person name="Mount S.M."/>
            <person name="Mu X."/>
            <person name="Myers E."/>
            <person name="Negre B."/>
            <person name="Newfeld S."/>
            <person name="Nielsen R."/>
            <person name="Noor M.A."/>
            <person name="O'Grady P."/>
            <person name="Pachter L."/>
            <person name="Papaceit M."/>
            <person name="Parisi M.J."/>
            <person name="Parisi M."/>
            <person name="Parts L."/>
            <person name="Pedersen J.S."/>
            <person name="Pesole G."/>
            <person name="Phillippy A.M."/>
            <person name="Ponting C.P."/>
            <person name="Pop M."/>
            <person name="Porcelli D."/>
            <person name="Powell J.R."/>
            <person name="Prohaska S."/>
            <person name="Pruitt K."/>
            <person name="Puig M."/>
            <person name="Quesneville H."/>
            <person name="Ram K.R."/>
            <person name="Rand D."/>
            <person name="Rasmussen M.D."/>
            <person name="Reed L.K."/>
            <person name="Reenan R."/>
            <person name="Reily A."/>
            <person name="Remington K.A."/>
            <person name="Rieger T.T."/>
            <person name="Ritchie M.G."/>
            <person name="Robin C."/>
            <person name="Rogers Y.H."/>
            <person name="Rohde C."/>
            <person name="Rozas J."/>
            <person name="Rubenfield M.J."/>
            <person name="Ruiz A."/>
            <person name="Russo S."/>
            <person name="Salzberg S.L."/>
            <person name="Sanchez-Gracia A."/>
            <person name="Saranga D.J."/>
            <person name="Sato H."/>
            <person name="Schaeffer S.W."/>
            <person name="Schatz M.C."/>
            <person name="Schlenke T."/>
            <person name="Schwartz R."/>
            <person name="Segarra C."/>
            <person name="Singh R.S."/>
            <person name="Sirot L."/>
            <person name="Sirota M."/>
            <person name="Sisneros N.B."/>
            <person name="Smith C.D."/>
            <person name="Smith T.F."/>
            <person name="Spieth J."/>
            <person name="Stage D.E."/>
            <person name="Stark A."/>
            <person name="Stephan W."/>
            <person name="Strausberg R.L."/>
            <person name="Strempel S."/>
            <person name="Sturgill D."/>
            <person name="Sutton G."/>
            <person name="Sutton G.G."/>
            <person name="Tao W."/>
            <person name="Teichmann S."/>
            <person name="Tobari Y.N."/>
            <person name="Tomimura Y."/>
            <person name="Tsolas J.M."/>
            <person name="Valente V.L."/>
            <person name="Venter E."/>
            <person name="Venter J.C."/>
            <person name="Vicario S."/>
            <person name="Vieira F.G."/>
            <person name="Vilella A.J."/>
            <person name="Villasante A."/>
            <person name="Walenz B."/>
            <person name="Wang J."/>
            <person name="Wasserman M."/>
            <person name="Watts T."/>
            <person name="Wilson D."/>
            <person name="Wilson R.K."/>
            <person name="Wing R.A."/>
            <person name="Wolfner M.F."/>
            <person name="Wong A."/>
            <person name="Wong G.K."/>
            <person name="Wu C.I."/>
            <person name="Wu G."/>
            <person name="Yamamoto D."/>
            <person name="Yang H.P."/>
            <person name="Yang S.P."/>
            <person name="Yorke J.A."/>
            <person name="Yoshida K."/>
            <person name="Zdobnov E."/>
            <person name="Zhang P."/>
            <person name="Zhang Y."/>
            <person name="Zimin A.V."/>
            <person name="Baldwin J."/>
            <person name="Abdouelleil A."/>
            <person name="Abdulkadir J."/>
            <person name="Abebe A."/>
            <person name="Abera B."/>
            <person name="Abreu J."/>
            <person name="Acer S.C."/>
            <person name="Aftuck L."/>
            <person name="Alexander A."/>
            <person name="An P."/>
            <person name="Anderson E."/>
            <person name="Anderson S."/>
            <person name="Arachi H."/>
            <person name="Azer M."/>
            <person name="Bachantsang P."/>
            <person name="Barry A."/>
            <person name="Bayul T."/>
            <person name="Berlin A."/>
            <person name="Bessette D."/>
            <person name="Bloom T."/>
            <person name="Blye J."/>
            <person name="Boguslavskiy L."/>
            <person name="Bonnet C."/>
            <person name="Boukhgalter B."/>
            <person name="Bourzgui I."/>
            <person name="Brown A."/>
            <person name="Cahill P."/>
            <person name="Channer S."/>
            <person name="Cheshatsang Y."/>
            <person name="Chuda L."/>
            <person name="Citroen M."/>
            <person name="Collymore A."/>
            <person name="Cooke P."/>
            <person name="Costello M."/>
            <person name="D'Aco K."/>
            <person name="Daza R."/>
            <person name="De Haan G."/>
            <person name="DeGray S."/>
            <person name="DeMaso C."/>
            <person name="Dhargay N."/>
            <person name="Dooley K."/>
            <person name="Dooley E."/>
            <person name="Doricent M."/>
            <person name="Dorje P."/>
            <person name="Dorjee K."/>
            <person name="Dupes A."/>
            <person name="Elong R."/>
            <person name="Falk J."/>
            <person name="Farina A."/>
            <person name="Faro S."/>
            <person name="Ferguson D."/>
            <person name="Fisher S."/>
            <person name="Foley C.D."/>
            <person name="Franke A."/>
            <person name="Friedrich D."/>
            <person name="Gadbois L."/>
            <person name="Gearin G."/>
            <person name="Gearin C.R."/>
            <person name="Giannoukos G."/>
            <person name="Goode T."/>
            <person name="Graham J."/>
            <person name="Grandbois E."/>
            <person name="Grewal S."/>
            <person name="Gyaltsen K."/>
            <person name="Hafez N."/>
            <person name="Hagos B."/>
            <person name="Hall J."/>
            <person name="Henson C."/>
            <person name="Hollinger A."/>
            <person name="Honan T."/>
            <person name="Huard M.D."/>
            <person name="Hughes L."/>
            <person name="Hurhula B."/>
            <person name="Husby M.E."/>
            <person name="Kamat A."/>
            <person name="Kanga B."/>
            <person name="Kashin S."/>
            <person name="Khazanovich D."/>
            <person name="Kisner P."/>
            <person name="Lance K."/>
            <person name="Lara M."/>
            <person name="Lee W."/>
            <person name="Lennon N."/>
            <person name="Letendre F."/>
            <person name="LeVine R."/>
            <person name="Lipovsky A."/>
            <person name="Liu X."/>
            <person name="Liu J."/>
            <person name="Liu S."/>
            <person name="Lokyitsang T."/>
            <person name="Lokyitsang Y."/>
            <person name="Lubonja R."/>
            <person name="Lui A."/>
            <person name="MacDonald P."/>
            <person name="Magnisalis V."/>
            <person name="Maru K."/>
            <person name="Matthews C."/>
            <person name="McCusker W."/>
            <person name="McDonough S."/>
            <person name="Mehta T."/>
            <person name="Meldrim J."/>
            <person name="Meneus L."/>
            <person name="Mihai O."/>
            <person name="Mihalev A."/>
            <person name="Mihova T."/>
            <person name="Mittelman R."/>
            <person name="Mlenga V."/>
            <person name="Montmayeur A."/>
            <person name="Mulrain L."/>
            <person name="Navidi A."/>
            <person name="Naylor J."/>
            <person name="Negash T."/>
            <person name="Nguyen T."/>
            <person name="Nguyen N."/>
            <person name="Nicol R."/>
            <person name="Norbu C."/>
            <person name="Norbu N."/>
            <person name="Novod N."/>
            <person name="O'Neill B."/>
            <person name="Osman S."/>
            <person name="Markiewicz E."/>
            <person name="Oyono O.L."/>
            <person name="Patti C."/>
            <person name="Phunkhang P."/>
            <person name="Pierre F."/>
            <person name="Priest M."/>
            <person name="Raghuraman S."/>
            <person name="Rege F."/>
            <person name="Reyes R."/>
            <person name="Rise C."/>
            <person name="Rogov P."/>
            <person name="Ross K."/>
            <person name="Ryan E."/>
            <person name="Settipalli S."/>
            <person name="Shea T."/>
            <person name="Sherpa N."/>
            <person name="Shi L."/>
            <person name="Shih D."/>
            <person name="Sparrow T."/>
            <person name="Spaulding J."/>
            <person name="Stalker J."/>
            <person name="Stange-Thomann N."/>
            <person name="Stavropoulos S."/>
            <person name="Stone C."/>
            <person name="Strader C."/>
            <person name="Tesfaye S."/>
            <person name="Thomson T."/>
            <person name="Thoulutsang Y."/>
            <person name="Thoulutsang D."/>
            <person name="Topham K."/>
            <person name="Topping I."/>
            <person name="Tsamla T."/>
            <person name="Vassiliev H."/>
            <person name="Vo A."/>
            <person name="Wangchuk T."/>
            <person name="Wangdi T."/>
            <person name="Weiand M."/>
            <person name="Wilkinson J."/>
            <person name="Wilson A."/>
            <person name="Yadav S."/>
            <person name="Young G."/>
            <person name="Yu Q."/>
            <person name="Zembek L."/>
            <person name="Zhong D."/>
            <person name="Zimmer A."/>
            <person name="Zwirko Z."/>
            <person name="Jaffe D.B."/>
            <person name="Alvarez P."/>
            <person name="Brockman W."/>
            <person name="Butler J."/>
            <person name="Chin C."/>
            <person name="Gnerre S."/>
            <person name="Grabherr M."/>
            <person name="Kleber M."/>
            <person name="Mauceli E."/>
            <person name="MacCallum I."/>
        </authorList>
    </citation>
    <scope>NUCLEOTIDE SEQUENCE [LARGE SCALE GENOMIC DNA]</scope>
    <source>
        <strain evidence="2 3">TSC#14021-0224.01</strain>
    </source>
</reference>
<dbReference type="EMBL" id="CH954181">
    <property type="protein sequence ID" value="EDV49514.1"/>
    <property type="molecule type" value="Genomic_DNA"/>
</dbReference>
<sequence length="60" mass="6310">MAMVILIGGLLKQRDSSAEAADPDTDADADPEADADTDEDVVEHALKGNAECAVIQPERD</sequence>
<evidence type="ECO:0000313" key="2">
    <source>
        <dbReference type="EMBL" id="EDV49514.1"/>
    </source>
</evidence>
<gene>
    <name evidence="2" type="primary">Dere\GG17218</name>
    <name evidence="2" type="ORF">Dere_GG17218</name>
</gene>
<evidence type="ECO:0000256" key="1">
    <source>
        <dbReference type="SAM" id="MobiDB-lite"/>
    </source>
</evidence>
<dbReference type="Proteomes" id="UP000008711">
    <property type="component" value="Unassembled WGS sequence"/>
</dbReference>
<feature type="region of interest" description="Disordered" evidence="1">
    <location>
        <begin position="13"/>
        <end position="39"/>
    </location>
</feature>
<organism evidence="2 3">
    <name type="scientific">Drosophila erecta</name>
    <name type="common">Fruit fly</name>
    <dbReference type="NCBI Taxonomy" id="7220"/>
    <lineage>
        <taxon>Eukaryota</taxon>
        <taxon>Metazoa</taxon>
        <taxon>Ecdysozoa</taxon>
        <taxon>Arthropoda</taxon>
        <taxon>Hexapoda</taxon>
        <taxon>Insecta</taxon>
        <taxon>Pterygota</taxon>
        <taxon>Neoptera</taxon>
        <taxon>Endopterygota</taxon>
        <taxon>Diptera</taxon>
        <taxon>Brachycera</taxon>
        <taxon>Muscomorpha</taxon>
        <taxon>Ephydroidea</taxon>
        <taxon>Drosophilidae</taxon>
        <taxon>Drosophila</taxon>
        <taxon>Sophophora</taxon>
    </lineage>
</organism>
<keyword evidence="3" id="KW-1185">Reference proteome</keyword>
<dbReference type="HOGENOM" id="CLU_2944084_0_0_1"/>
<accession>B3NZE1</accession>
<proteinExistence type="predicted"/>
<name>B3NZE1_DROER</name>
<feature type="compositionally biased region" description="Acidic residues" evidence="1">
    <location>
        <begin position="21"/>
        <end position="39"/>
    </location>
</feature>